<reference evidence="6 7" key="1">
    <citation type="submission" date="2024-11" db="EMBL/GenBank/DDBJ databases">
        <title>A near-complete genome assembly of Cinchona calisaya.</title>
        <authorList>
            <person name="Lian D.C."/>
            <person name="Zhao X.W."/>
            <person name="Wei L."/>
        </authorList>
    </citation>
    <scope>NUCLEOTIDE SEQUENCE [LARGE SCALE GENOMIC DNA]</scope>
    <source>
        <tissue evidence="6">Nenye</tissue>
    </source>
</reference>
<name>A0ABD2YMJ1_9GENT</name>
<dbReference type="InterPro" id="IPR035513">
    <property type="entry name" value="Invertase/methylesterase_inhib"/>
</dbReference>
<dbReference type="Pfam" id="PF04043">
    <property type="entry name" value="PMEI"/>
    <property type="match status" value="1"/>
</dbReference>
<dbReference type="FunFam" id="1.20.140.40:FF:000009">
    <property type="entry name" value="Invertase/pectin methylesterase inhibitor family protein"/>
    <property type="match status" value="1"/>
</dbReference>
<evidence type="ECO:0000313" key="7">
    <source>
        <dbReference type="Proteomes" id="UP001630127"/>
    </source>
</evidence>
<dbReference type="SMART" id="SM00856">
    <property type="entry name" value="PMEI"/>
    <property type="match status" value="1"/>
</dbReference>
<gene>
    <name evidence="6" type="ORF">ACH5RR_033575</name>
</gene>
<keyword evidence="2" id="KW-1015">Disulfide bond</keyword>
<dbReference type="InterPro" id="IPR034087">
    <property type="entry name" value="C/VIF1"/>
</dbReference>
<dbReference type="Gene3D" id="1.20.140.40">
    <property type="entry name" value="Invertase/pectin methylesterase inhibitor family protein"/>
    <property type="match status" value="1"/>
</dbReference>
<dbReference type="InterPro" id="IPR006501">
    <property type="entry name" value="Pectinesterase_inhib_dom"/>
</dbReference>
<dbReference type="EMBL" id="JBJUIK010000013">
    <property type="protein sequence ID" value="KAL3508193.1"/>
    <property type="molecule type" value="Genomic_DNA"/>
</dbReference>
<evidence type="ECO:0000313" key="6">
    <source>
        <dbReference type="EMBL" id="KAL3508193.1"/>
    </source>
</evidence>
<evidence type="ECO:0000256" key="3">
    <source>
        <dbReference type="ARBA" id="ARBA00038471"/>
    </source>
</evidence>
<evidence type="ECO:0000259" key="5">
    <source>
        <dbReference type="SMART" id="SM00856"/>
    </source>
</evidence>
<evidence type="ECO:0000256" key="1">
    <source>
        <dbReference type="ARBA" id="ARBA00022729"/>
    </source>
</evidence>
<keyword evidence="1 4" id="KW-0732">Signal</keyword>
<organism evidence="6 7">
    <name type="scientific">Cinchona calisaya</name>
    <dbReference type="NCBI Taxonomy" id="153742"/>
    <lineage>
        <taxon>Eukaryota</taxon>
        <taxon>Viridiplantae</taxon>
        <taxon>Streptophyta</taxon>
        <taxon>Embryophyta</taxon>
        <taxon>Tracheophyta</taxon>
        <taxon>Spermatophyta</taxon>
        <taxon>Magnoliopsida</taxon>
        <taxon>eudicotyledons</taxon>
        <taxon>Gunneridae</taxon>
        <taxon>Pentapetalae</taxon>
        <taxon>asterids</taxon>
        <taxon>lamiids</taxon>
        <taxon>Gentianales</taxon>
        <taxon>Rubiaceae</taxon>
        <taxon>Cinchonoideae</taxon>
        <taxon>Cinchoneae</taxon>
        <taxon>Cinchona</taxon>
    </lineage>
</organism>
<dbReference type="SUPFAM" id="SSF101148">
    <property type="entry name" value="Plant invertase/pectin methylesterase inhibitor"/>
    <property type="match status" value="1"/>
</dbReference>
<dbReference type="CDD" id="cd15796">
    <property type="entry name" value="CIF_like"/>
    <property type="match status" value="1"/>
</dbReference>
<feature type="signal peptide" evidence="4">
    <location>
        <begin position="1"/>
        <end position="22"/>
    </location>
</feature>
<dbReference type="AlphaFoldDB" id="A0ABD2YMJ1"/>
<keyword evidence="7" id="KW-1185">Reference proteome</keyword>
<evidence type="ECO:0000256" key="4">
    <source>
        <dbReference type="SAM" id="SignalP"/>
    </source>
</evidence>
<sequence length="187" mass="20573">MRSFALSCIILSVLLLSSTSHALPLKKSNHIFMVREKSSSNELIESTCKNTPNYQLCVTILLSDSRSFDTDIYGLGLVVVDALKDKATSTVEYINKLKGSNPEFSLPLIQCSIMYNAILKADIPQAIEGLRKGVPKFAEDGMADTAVEVQGCENSFKQSNNNSLLTDMNQDVYDISVVAKSIIRMLL</sequence>
<evidence type="ECO:0000256" key="2">
    <source>
        <dbReference type="ARBA" id="ARBA00023157"/>
    </source>
</evidence>
<dbReference type="Proteomes" id="UP001630127">
    <property type="component" value="Unassembled WGS sequence"/>
</dbReference>
<accession>A0ABD2YMJ1</accession>
<dbReference type="PANTHER" id="PTHR35357">
    <property type="entry name" value="OS02G0537100 PROTEIN"/>
    <property type="match status" value="1"/>
</dbReference>
<feature type="chain" id="PRO_5044841101" description="Pectinesterase inhibitor domain-containing protein" evidence="4">
    <location>
        <begin position="23"/>
        <end position="187"/>
    </location>
</feature>
<comment type="similarity">
    <text evidence="3">Belongs to the PMEI family.</text>
</comment>
<dbReference type="PANTHER" id="PTHR35357:SF8">
    <property type="entry name" value="OS01G0111000 PROTEIN"/>
    <property type="match status" value="1"/>
</dbReference>
<proteinExistence type="inferred from homology"/>
<protein>
    <recommendedName>
        <fullName evidence="5">Pectinesterase inhibitor domain-containing protein</fullName>
    </recommendedName>
</protein>
<comment type="caution">
    <text evidence="6">The sequence shown here is derived from an EMBL/GenBank/DDBJ whole genome shotgun (WGS) entry which is preliminary data.</text>
</comment>
<dbReference type="NCBIfam" id="TIGR01614">
    <property type="entry name" value="PME_inhib"/>
    <property type="match status" value="1"/>
</dbReference>
<feature type="domain" description="Pectinesterase inhibitor" evidence="5">
    <location>
        <begin position="39"/>
        <end position="182"/>
    </location>
</feature>